<evidence type="ECO:0000256" key="1">
    <source>
        <dbReference type="SAM" id="MobiDB-lite"/>
    </source>
</evidence>
<feature type="region of interest" description="Disordered" evidence="1">
    <location>
        <begin position="1"/>
        <end position="48"/>
    </location>
</feature>
<dbReference type="AlphaFoldDB" id="A0A9X0AZZ0"/>
<feature type="compositionally biased region" description="Basic and acidic residues" evidence="1">
    <location>
        <begin position="1"/>
        <end position="10"/>
    </location>
</feature>
<organism evidence="2 3">
    <name type="scientific">Sclerotinia nivalis</name>
    <dbReference type="NCBI Taxonomy" id="352851"/>
    <lineage>
        <taxon>Eukaryota</taxon>
        <taxon>Fungi</taxon>
        <taxon>Dikarya</taxon>
        <taxon>Ascomycota</taxon>
        <taxon>Pezizomycotina</taxon>
        <taxon>Leotiomycetes</taxon>
        <taxon>Helotiales</taxon>
        <taxon>Sclerotiniaceae</taxon>
        <taxon>Sclerotinia</taxon>
    </lineage>
</organism>
<accession>A0A9X0AZZ0</accession>
<dbReference type="EMBL" id="JAPEIS010000001">
    <property type="protein sequence ID" value="KAJ8070393.1"/>
    <property type="molecule type" value="Genomic_DNA"/>
</dbReference>
<keyword evidence="3" id="KW-1185">Reference proteome</keyword>
<comment type="caution">
    <text evidence="2">The sequence shown here is derived from an EMBL/GenBank/DDBJ whole genome shotgun (WGS) entry which is preliminary data.</text>
</comment>
<sequence length="83" mass="9207">MNSGKKDGNKGKLKRLQKEQPSVIEKAGNKKKIDTSPEFTSSEEAELTSDLCDDNDEELWIMLKASNCRSSIIVVYMLATKAA</sequence>
<protein>
    <submittedName>
        <fullName evidence="2">Uncharacterized protein</fullName>
    </submittedName>
</protein>
<evidence type="ECO:0000313" key="2">
    <source>
        <dbReference type="EMBL" id="KAJ8070393.1"/>
    </source>
</evidence>
<gene>
    <name evidence="2" type="ORF">OCU04_000769</name>
</gene>
<proteinExistence type="predicted"/>
<name>A0A9X0AZZ0_9HELO</name>
<reference evidence="2" key="1">
    <citation type="submission" date="2022-11" db="EMBL/GenBank/DDBJ databases">
        <title>Genome Resource of Sclerotinia nivalis Strain SnTB1, a Plant Pathogen Isolated from American Ginseng.</title>
        <authorList>
            <person name="Fan S."/>
        </authorList>
    </citation>
    <scope>NUCLEOTIDE SEQUENCE</scope>
    <source>
        <strain evidence="2">SnTB1</strain>
    </source>
</reference>
<dbReference type="Proteomes" id="UP001152300">
    <property type="component" value="Unassembled WGS sequence"/>
</dbReference>
<evidence type="ECO:0000313" key="3">
    <source>
        <dbReference type="Proteomes" id="UP001152300"/>
    </source>
</evidence>